<keyword evidence="2" id="KW-1133">Transmembrane helix</keyword>
<evidence type="ECO:0000313" key="5">
    <source>
        <dbReference type="Proteomes" id="UP000193560"/>
    </source>
</evidence>
<feature type="compositionally biased region" description="Polar residues" evidence="1">
    <location>
        <begin position="87"/>
        <end position="107"/>
    </location>
</feature>
<feature type="signal peptide" evidence="3">
    <location>
        <begin position="1"/>
        <end position="24"/>
    </location>
</feature>
<feature type="chain" id="PRO_5012010201" evidence="3">
    <location>
        <begin position="25"/>
        <end position="311"/>
    </location>
</feature>
<dbReference type="AlphaFoldDB" id="A0A1X2IWZ7"/>
<name>A0A1X2IWZ7_9FUNG</name>
<feature type="compositionally biased region" description="Low complexity" evidence="1">
    <location>
        <begin position="136"/>
        <end position="167"/>
    </location>
</feature>
<keyword evidence="5" id="KW-1185">Reference proteome</keyword>
<feature type="region of interest" description="Disordered" evidence="1">
    <location>
        <begin position="83"/>
        <end position="224"/>
    </location>
</feature>
<evidence type="ECO:0000256" key="2">
    <source>
        <dbReference type="SAM" id="Phobius"/>
    </source>
</evidence>
<keyword evidence="2" id="KW-0812">Transmembrane</keyword>
<protein>
    <submittedName>
        <fullName evidence="4">Uncharacterized protein</fullName>
    </submittedName>
</protein>
<gene>
    <name evidence="4" type="ORF">BCR42DRAFT_138109</name>
</gene>
<sequence length="311" mass="35192">MSQLEILFFLNFFFSLLFKAKAKADHHRHQLYKNIIYKNEMMEDDQLDFGDLDDFDDTLQAIDQDLVIESTRYEDEIAKMERELGLDNSTQPVLESEPLTTQSSLSQQEDHTKSNTAINSQQEDLSKNCTATKGKNSSTATISSHTAAPSSSSSNSNSSNSNKSTAAIVETRARRFGKNTIQQRTNTTYQHNTHPSRQPQHVKPSSTSPAVLTPVPSLSSTRRGIPHGQTNTKYVFFLIFVGLFLQSSCFMPSLLLLVYKHKVYLYVAHHHYHHPVSSCAVIIIYGLWGYIVNGKYQKKRCHGPEKGTWKD</sequence>
<feature type="compositionally biased region" description="Polar residues" evidence="1">
    <location>
        <begin position="179"/>
        <end position="224"/>
    </location>
</feature>
<organism evidence="4 5">
    <name type="scientific">Absidia repens</name>
    <dbReference type="NCBI Taxonomy" id="90262"/>
    <lineage>
        <taxon>Eukaryota</taxon>
        <taxon>Fungi</taxon>
        <taxon>Fungi incertae sedis</taxon>
        <taxon>Mucoromycota</taxon>
        <taxon>Mucoromycotina</taxon>
        <taxon>Mucoromycetes</taxon>
        <taxon>Mucorales</taxon>
        <taxon>Cunninghamellaceae</taxon>
        <taxon>Absidia</taxon>
    </lineage>
</organism>
<evidence type="ECO:0000313" key="4">
    <source>
        <dbReference type="EMBL" id="ORZ23560.1"/>
    </source>
</evidence>
<keyword evidence="3" id="KW-0732">Signal</keyword>
<evidence type="ECO:0000256" key="3">
    <source>
        <dbReference type="SAM" id="SignalP"/>
    </source>
</evidence>
<feature type="transmembrane region" description="Helical" evidence="2">
    <location>
        <begin position="271"/>
        <end position="291"/>
    </location>
</feature>
<proteinExistence type="predicted"/>
<dbReference type="EMBL" id="MCGE01000003">
    <property type="protein sequence ID" value="ORZ23560.1"/>
    <property type="molecule type" value="Genomic_DNA"/>
</dbReference>
<accession>A0A1X2IWZ7</accession>
<dbReference type="Proteomes" id="UP000193560">
    <property type="component" value="Unassembled WGS sequence"/>
</dbReference>
<feature type="compositionally biased region" description="Polar residues" evidence="1">
    <location>
        <begin position="114"/>
        <end position="135"/>
    </location>
</feature>
<comment type="caution">
    <text evidence="4">The sequence shown here is derived from an EMBL/GenBank/DDBJ whole genome shotgun (WGS) entry which is preliminary data.</text>
</comment>
<evidence type="ECO:0000256" key="1">
    <source>
        <dbReference type="SAM" id="MobiDB-lite"/>
    </source>
</evidence>
<reference evidence="4 5" key="1">
    <citation type="submission" date="2016-07" db="EMBL/GenBank/DDBJ databases">
        <title>Pervasive Adenine N6-methylation of Active Genes in Fungi.</title>
        <authorList>
            <consortium name="DOE Joint Genome Institute"/>
            <person name="Mondo S.J."/>
            <person name="Dannebaum R.O."/>
            <person name="Kuo R.C."/>
            <person name="Labutti K."/>
            <person name="Haridas S."/>
            <person name="Kuo A."/>
            <person name="Salamov A."/>
            <person name="Ahrendt S.R."/>
            <person name="Lipzen A."/>
            <person name="Sullivan W."/>
            <person name="Andreopoulos W.B."/>
            <person name="Clum A."/>
            <person name="Lindquist E."/>
            <person name="Daum C."/>
            <person name="Ramamoorthy G.K."/>
            <person name="Gryganskyi A."/>
            <person name="Culley D."/>
            <person name="Magnuson J.K."/>
            <person name="James T.Y."/>
            <person name="O'Malley M.A."/>
            <person name="Stajich J.E."/>
            <person name="Spatafora J.W."/>
            <person name="Visel A."/>
            <person name="Grigoriev I.V."/>
        </authorList>
    </citation>
    <scope>NUCLEOTIDE SEQUENCE [LARGE SCALE GENOMIC DNA]</scope>
    <source>
        <strain evidence="4 5">NRRL 1336</strain>
    </source>
</reference>
<feature type="transmembrane region" description="Helical" evidence="2">
    <location>
        <begin position="234"/>
        <end position="259"/>
    </location>
</feature>
<keyword evidence="2" id="KW-0472">Membrane</keyword>